<dbReference type="SUPFAM" id="SSF53098">
    <property type="entry name" value="Ribonuclease H-like"/>
    <property type="match status" value="1"/>
</dbReference>
<dbReference type="AlphaFoldDB" id="A0AAE0UIS3"/>
<dbReference type="Proteomes" id="UP001274896">
    <property type="component" value="Unassembled WGS sequence"/>
</dbReference>
<dbReference type="Gene3D" id="3.30.420.10">
    <property type="entry name" value="Ribonuclease H-like superfamily/Ribonuclease H"/>
    <property type="match status" value="1"/>
</dbReference>
<dbReference type="Pfam" id="PF17921">
    <property type="entry name" value="Integrase_H2C2"/>
    <property type="match status" value="1"/>
</dbReference>
<reference evidence="4" key="1">
    <citation type="submission" date="2023-06" db="EMBL/GenBank/DDBJ databases">
        <title>Male Hemibagrus guttatus genome.</title>
        <authorList>
            <person name="Bian C."/>
        </authorList>
    </citation>
    <scope>NUCLEOTIDE SEQUENCE</scope>
    <source>
        <strain evidence="4">Male_cb2023</strain>
        <tissue evidence="4">Muscle</tissue>
    </source>
</reference>
<accession>A0AAE0UIS3</accession>
<dbReference type="InterPro" id="IPR001584">
    <property type="entry name" value="Integrase_cat-core"/>
</dbReference>
<organism evidence="4 5">
    <name type="scientific">Hemibagrus guttatus</name>
    <dbReference type="NCBI Taxonomy" id="175788"/>
    <lineage>
        <taxon>Eukaryota</taxon>
        <taxon>Metazoa</taxon>
        <taxon>Chordata</taxon>
        <taxon>Craniata</taxon>
        <taxon>Vertebrata</taxon>
        <taxon>Euteleostomi</taxon>
        <taxon>Actinopterygii</taxon>
        <taxon>Neopterygii</taxon>
        <taxon>Teleostei</taxon>
        <taxon>Ostariophysi</taxon>
        <taxon>Siluriformes</taxon>
        <taxon>Bagridae</taxon>
        <taxon>Hemibagrus</taxon>
    </lineage>
</organism>
<dbReference type="PANTHER" id="PTHR37984">
    <property type="entry name" value="PROTEIN CBG26694"/>
    <property type="match status" value="1"/>
</dbReference>
<gene>
    <name evidence="4" type="ORF">QTP70_003873</name>
</gene>
<feature type="region of interest" description="Disordered" evidence="2">
    <location>
        <begin position="195"/>
        <end position="219"/>
    </location>
</feature>
<proteinExistence type="predicted"/>
<dbReference type="GO" id="GO:0003676">
    <property type="term" value="F:nucleic acid binding"/>
    <property type="evidence" value="ECO:0007669"/>
    <property type="project" value="InterPro"/>
</dbReference>
<protein>
    <recommendedName>
        <fullName evidence="1">Gypsy retrotransposon integrase-like protein 1</fullName>
    </recommendedName>
</protein>
<evidence type="ECO:0000313" key="4">
    <source>
        <dbReference type="EMBL" id="KAK3507063.1"/>
    </source>
</evidence>
<dbReference type="PANTHER" id="PTHR37984:SF5">
    <property type="entry name" value="PROTEIN NYNRIN-LIKE"/>
    <property type="match status" value="1"/>
</dbReference>
<evidence type="ECO:0000256" key="2">
    <source>
        <dbReference type="SAM" id="MobiDB-lite"/>
    </source>
</evidence>
<keyword evidence="5" id="KW-1185">Reference proteome</keyword>
<dbReference type="InterPro" id="IPR036397">
    <property type="entry name" value="RNaseH_sf"/>
</dbReference>
<dbReference type="InterPro" id="IPR050951">
    <property type="entry name" value="Retrovirus_Pol_polyprotein"/>
</dbReference>
<dbReference type="InterPro" id="IPR041588">
    <property type="entry name" value="Integrase_H2C2"/>
</dbReference>
<dbReference type="GO" id="GO:0015074">
    <property type="term" value="P:DNA integration"/>
    <property type="evidence" value="ECO:0007669"/>
    <property type="project" value="InterPro"/>
</dbReference>
<feature type="domain" description="Integrase catalytic" evidence="3">
    <location>
        <begin position="62"/>
        <end position="165"/>
    </location>
</feature>
<name>A0AAE0UIS3_9TELE</name>
<dbReference type="PROSITE" id="PS50994">
    <property type="entry name" value="INTEGRASE"/>
    <property type="match status" value="1"/>
</dbReference>
<evidence type="ECO:0000313" key="5">
    <source>
        <dbReference type="Proteomes" id="UP001274896"/>
    </source>
</evidence>
<evidence type="ECO:0000259" key="3">
    <source>
        <dbReference type="PROSITE" id="PS50994"/>
    </source>
</evidence>
<dbReference type="InterPro" id="IPR012337">
    <property type="entry name" value="RNaseH-like_sf"/>
</dbReference>
<dbReference type="EMBL" id="JAUCMX010000029">
    <property type="protein sequence ID" value="KAK3507063.1"/>
    <property type="molecule type" value="Genomic_DNA"/>
</dbReference>
<evidence type="ECO:0000256" key="1">
    <source>
        <dbReference type="ARBA" id="ARBA00039658"/>
    </source>
</evidence>
<comment type="caution">
    <text evidence="4">The sequence shown here is derived from an EMBL/GenBank/DDBJ whole genome shotgun (WGS) entry which is preliminary data.</text>
</comment>
<dbReference type="Gene3D" id="1.10.340.70">
    <property type="match status" value="1"/>
</dbReference>
<sequence length="219" mass="24446">MGAPAPSFGHPGIQPTITLISNWFWWPTLSQDVEGYVRSCIMCAQFWTSHQLPMGLLEPLPIPRHPWSHIAVDFITDLTSSSGYNTVMVAINWFSKACCLVPLKGLPTAMETATTLFHHVFRTYGLPDYIVLDWGLQFTSRVWSAFCTHLGVNESPQMYLPWMTGCTGARKSGKVPTTAFREQFAEKGYKQTATDTHIPGFRNNPNRASHCLPGKPLAS</sequence>